<dbReference type="eggNOG" id="arCOG03295">
    <property type="taxonomic scope" value="Archaea"/>
</dbReference>
<name>M0AYY1_NATA1</name>
<feature type="transmembrane region" description="Helical" evidence="1">
    <location>
        <begin position="41"/>
        <end position="61"/>
    </location>
</feature>
<feature type="transmembrane region" description="Helical" evidence="1">
    <location>
        <begin position="14"/>
        <end position="34"/>
    </location>
</feature>
<keyword evidence="1" id="KW-1133">Transmembrane helix</keyword>
<dbReference type="STRING" id="29540.C481_04888"/>
<dbReference type="Proteomes" id="UP000011554">
    <property type="component" value="Unassembled WGS sequence"/>
</dbReference>
<dbReference type="EMBL" id="AOIO01000014">
    <property type="protein sequence ID" value="ELZ03886.1"/>
    <property type="molecule type" value="Genomic_DNA"/>
</dbReference>
<protein>
    <submittedName>
        <fullName evidence="2">Uncharacterized protein</fullName>
    </submittedName>
</protein>
<reference evidence="2 3" key="1">
    <citation type="journal article" date="2014" name="PLoS Genet.">
        <title>Phylogenetically driven sequencing of extremely halophilic archaea reveals strategies for static and dynamic osmo-response.</title>
        <authorList>
            <person name="Becker E.A."/>
            <person name="Seitzer P.M."/>
            <person name="Tritt A."/>
            <person name="Larsen D."/>
            <person name="Krusor M."/>
            <person name="Yao A.I."/>
            <person name="Wu D."/>
            <person name="Madern D."/>
            <person name="Eisen J.A."/>
            <person name="Darling A.E."/>
            <person name="Facciotti M.T."/>
        </authorList>
    </citation>
    <scope>NUCLEOTIDE SEQUENCE [LARGE SCALE GENOMIC DNA]</scope>
    <source>
        <strain evidence="2 3">DSM 12278</strain>
    </source>
</reference>
<gene>
    <name evidence="2" type="ORF">C481_04888</name>
</gene>
<dbReference type="PATRIC" id="fig|29540.5.peg.989"/>
<evidence type="ECO:0000313" key="3">
    <source>
        <dbReference type="Proteomes" id="UP000011554"/>
    </source>
</evidence>
<keyword evidence="1" id="KW-0812">Transmembrane</keyword>
<evidence type="ECO:0000256" key="1">
    <source>
        <dbReference type="SAM" id="Phobius"/>
    </source>
</evidence>
<keyword evidence="3" id="KW-1185">Reference proteome</keyword>
<dbReference type="RefSeq" id="WP_006107936.1">
    <property type="nucleotide sequence ID" value="NZ_AOIO01000014.1"/>
</dbReference>
<dbReference type="AlphaFoldDB" id="M0AYY1"/>
<dbReference type="OrthoDB" id="204947at2157"/>
<evidence type="ECO:0000313" key="2">
    <source>
        <dbReference type="EMBL" id="ELZ03886.1"/>
    </source>
</evidence>
<organism evidence="2 3">
    <name type="scientific">Natrialba asiatica (strain ATCC 700177 / DSM 12278 / JCM 9576 / FERM P-10747 / NBRC 102637 / 172P1)</name>
    <dbReference type="NCBI Taxonomy" id="29540"/>
    <lineage>
        <taxon>Archaea</taxon>
        <taxon>Methanobacteriati</taxon>
        <taxon>Methanobacteriota</taxon>
        <taxon>Stenosarchaea group</taxon>
        <taxon>Halobacteria</taxon>
        <taxon>Halobacteriales</taxon>
        <taxon>Natrialbaceae</taxon>
        <taxon>Natrialba</taxon>
    </lineage>
</organism>
<proteinExistence type="predicted"/>
<comment type="caution">
    <text evidence="2">The sequence shown here is derived from an EMBL/GenBank/DDBJ whole genome shotgun (WGS) entry which is preliminary data.</text>
</comment>
<accession>M0AYY1</accession>
<feature type="transmembrane region" description="Helical" evidence="1">
    <location>
        <begin position="81"/>
        <end position="103"/>
    </location>
</feature>
<keyword evidence="1" id="KW-0472">Membrane</keyword>
<sequence length="114" mass="12444">MSQIQLQPSNRPRWPAYLLSAFIAGLGHWYLGYWKRGASWFGLYVLALAFLSARTVSGAFEPGDPFVVTALQFDAVTYTDVAVPLAVLLVCLLDVYLLGLATARSSEDPTTSNS</sequence>